<dbReference type="InterPro" id="IPR006076">
    <property type="entry name" value="FAD-dep_OxRdtase"/>
</dbReference>
<evidence type="ECO:0000256" key="1">
    <source>
        <dbReference type="ARBA" id="ARBA00023002"/>
    </source>
</evidence>
<keyword evidence="1" id="KW-0560">Oxidoreductase</keyword>
<sequence>MKDAAQPDVIVIGAGVVGLSAAIAAQARGLSVTVLDREGPAAGASAGNAGAFAFTDILPLASPGILKKAPKWLLDPLGPLSVPPAYAAQIAPWMFRFWRACSPKRVAHSTAAQTAMMDLSKAELEPFLAATGTLPMLRKEGNLQVYESDAELKASQPGWDARSKHGIEFRHMGAAEMAGIQPGLAPRFTHGTFTPGWYSIADPKLYTLALAEHFRSRGGAIERAEVTALATIDDGVEIRTTNGNTRRAAQVVLAAGAFSHRIAKSLGESIPLETERGYNTTLPADAFDLRTQVTFGGHGFVVTRLSTGIRVGGAVELGGLTLPPNYRRSEAMLQKAQTFLPGLKSTGGVQWMGFRPSLPDSLPAIGRARATARVVYAFGHGHLGLTQSAGTARLVADLLTSQSPTIDIAPFSPQRF</sequence>
<dbReference type="RefSeq" id="WP_176353839.1">
    <property type="nucleotide sequence ID" value="NZ_JABWDU010000003.1"/>
</dbReference>
<protein>
    <submittedName>
        <fullName evidence="3">FAD-binding oxidoreductase</fullName>
    </submittedName>
</protein>
<gene>
    <name evidence="3" type="ORF">HT585_15910</name>
</gene>
<dbReference type="Proteomes" id="UP000520198">
    <property type="component" value="Unassembled WGS sequence"/>
</dbReference>
<name>A0A7Y6Q7A2_9HYPH</name>
<dbReference type="PANTHER" id="PTHR13847">
    <property type="entry name" value="SARCOSINE DEHYDROGENASE-RELATED"/>
    <property type="match status" value="1"/>
</dbReference>
<dbReference type="Gene3D" id="3.30.9.10">
    <property type="entry name" value="D-Amino Acid Oxidase, subunit A, domain 2"/>
    <property type="match status" value="1"/>
</dbReference>
<feature type="domain" description="FAD dependent oxidoreductase" evidence="2">
    <location>
        <begin position="8"/>
        <end position="398"/>
    </location>
</feature>
<dbReference type="SUPFAM" id="SSF51905">
    <property type="entry name" value="FAD/NAD(P)-binding domain"/>
    <property type="match status" value="1"/>
</dbReference>
<dbReference type="GO" id="GO:0016491">
    <property type="term" value="F:oxidoreductase activity"/>
    <property type="evidence" value="ECO:0007669"/>
    <property type="project" value="UniProtKB-KW"/>
</dbReference>
<comment type="caution">
    <text evidence="3">The sequence shown here is derived from an EMBL/GenBank/DDBJ whole genome shotgun (WGS) entry which is preliminary data.</text>
</comment>
<accession>A0A7Y6Q7A2</accession>
<dbReference type="PANTHER" id="PTHR13847:SF289">
    <property type="entry name" value="GLYCINE OXIDASE"/>
    <property type="match status" value="1"/>
</dbReference>
<dbReference type="SUPFAM" id="SSF54373">
    <property type="entry name" value="FAD-linked reductases, C-terminal domain"/>
    <property type="match status" value="1"/>
</dbReference>
<dbReference type="EMBL" id="JABWDU010000003">
    <property type="protein sequence ID" value="NVD40354.1"/>
    <property type="molecule type" value="Genomic_DNA"/>
</dbReference>
<keyword evidence="4" id="KW-1185">Reference proteome</keyword>
<evidence type="ECO:0000313" key="4">
    <source>
        <dbReference type="Proteomes" id="UP000520198"/>
    </source>
</evidence>
<dbReference type="InterPro" id="IPR036188">
    <property type="entry name" value="FAD/NAD-bd_sf"/>
</dbReference>
<reference evidence="3 4" key="1">
    <citation type="submission" date="2020-06" db="EMBL/GenBank/DDBJ databases">
        <authorList>
            <person name="Grouzdev D.S."/>
        </authorList>
    </citation>
    <scope>NUCLEOTIDE SEQUENCE [LARGE SCALE GENOMIC DNA]</scope>
    <source>
        <strain evidence="3 4">HO-A22</strain>
    </source>
</reference>
<dbReference type="AlphaFoldDB" id="A0A7Y6Q7A2"/>
<dbReference type="Pfam" id="PF01266">
    <property type="entry name" value="DAO"/>
    <property type="match status" value="1"/>
</dbReference>
<dbReference type="GO" id="GO:0005737">
    <property type="term" value="C:cytoplasm"/>
    <property type="evidence" value="ECO:0007669"/>
    <property type="project" value="TreeGrafter"/>
</dbReference>
<organism evidence="3 4">
    <name type="scientific">Ensifer oleiphilus</name>
    <dbReference type="NCBI Taxonomy" id="2742698"/>
    <lineage>
        <taxon>Bacteria</taxon>
        <taxon>Pseudomonadati</taxon>
        <taxon>Pseudomonadota</taxon>
        <taxon>Alphaproteobacteria</taxon>
        <taxon>Hyphomicrobiales</taxon>
        <taxon>Rhizobiaceae</taxon>
        <taxon>Sinorhizobium/Ensifer group</taxon>
        <taxon>Ensifer</taxon>
    </lineage>
</organism>
<evidence type="ECO:0000259" key="2">
    <source>
        <dbReference type="Pfam" id="PF01266"/>
    </source>
</evidence>
<dbReference type="PRINTS" id="PR00411">
    <property type="entry name" value="PNDRDTASEI"/>
</dbReference>
<proteinExistence type="predicted"/>
<evidence type="ECO:0000313" key="3">
    <source>
        <dbReference type="EMBL" id="NVD40354.1"/>
    </source>
</evidence>
<dbReference type="Gene3D" id="3.50.50.60">
    <property type="entry name" value="FAD/NAD(P)-binding domain"/>
    <property type="match status" value="2"/>
</dbReference>